<sequence length="197" mass="21475">MSDGWPDRLVVRPFTLSDARQVAGWQYAGPWHIYNFGAADDDELPSAADGYMAVADADTNLIVGFFCTGPEARVPGLDEDPTRVDLGVGMDPQWVGRGHGGHFGTVVLTQLRRDYPATPIRVVIQTWNTRSRQLFRRLGFVERGEHRCLQDGRSVAYTVAGLSVDGTEPADPVAGTALVGPAQLRRSHHGTAMFGNQ</sequence>
<dbReference type="InterPro" id="IPR016181">
    <property type="entry name" value="Acyl_CoA_acyltransferase"/>
</dbReference>
<evidence type="ECO:0000259" key="1">
    <source>
        <dbReference type="Pfam" id="PF13302"/>
    </source>
</evidence>
<evidence type="ECO:0000313" key="2">
    <source>
        <dbReference type="EMBL" id="MFF3226550.1"/>
    </source>
</evidence>
<dbReference type="SUPFAM" id="SSF55729">
    <property type="entry name" value="Acyl-CoA N-acyltransferases (Nat)"/>
    <property type="match status" value="1"/>
</dbReference>
<dbReference type="Gene3D" id="3.40.630.30">
    <property type="match status" value="1"/>
</dbReference>
<comment type="caution">
    <text evidence="2">The sequence shown here is derived from an EMBL/GenBank/DDBJ whole genome shotgun (WGS) entry which is preliminary data.</text>
</comment>
<dbReference type="InterPro" id="IPR000182">
    <property type="entry name" value="GNAT_dom"/>
</dbReference>
<keyword evidence="2" id="KW-0012">Acyltransferase</keyword>
<dbReference type="RefSeq" id="WP_387721857.1">
    <property type="nucleotide sequence ID" value="NZ_JBIAPI010000008.1"/>
</dbReference>
<gene>
    <name evidence="2" type="ORF">ACFYV7_27405</name>
</gene>
<keyword evidence="2" id="KW-0808">Transferase</keyword>
<dbReference type="EMBL" id="JBIAPI010000008">
    <property type="protein sequence ID" value="MFF3226550.1"/>
    <property type="molecule type" value="Genomic_DNA"/>
</dbReference>
<evidence type="ECO:0000313" key="3">
    <source>
        <dbReference type="Proteomes" id="UP001601948"/>
    </source>
</evidence>
<feature type="domain" description="N-acetyltransferase" evidence="1">
    <location>
        <begin position="8"/>
        <end position="141"/>
    </location>
</feature>
<accession>A0ABW6R1A6</accession>
<protein>
    <submittedName>
        <fullName evidence="2">GNAT family N-acetyltransferase</fullName>
        <ecNumber evidence="2">2.3.-.-</ecNumber>
    </submittedName>
</protein>
<proteinExistence type="predicted"/>
<dbReference type="EC" id="2.3.-.-" evidence="2"/>
<keyword evidence="3" id="KW-1185">Reference proteome</keyword>
<name>A0ABW6R1A6_9NOCA</name>
<dbReference type="GO" id="GO:0016746">
    <property type="term" value="F:acyltransferase activity"/>
    <property type="evidence" value="ECO:0007669"/>
    <property type="project" value="UniProtKB-KW"/>
</dbReference>
<dbReference type="Proteomes" id="UP001601948">
    <property type="component" value="Unassembled WGS sequence"/>
</dbReference>
<organism evidence="2 3">
    <name type="scientific">Nocardia suismassiliense</name>
    <dbReference type="NCBI Taxonomy" id="2077092"/>
    <lineage>
        <taxon>Bacteria</taxon>
        <taxon>Bacillati</taxon>
        <taxon>Actinomycetota</taxon>
        <taxon>Actinomycetes</taxon>
        <taxon>Mycobacteriales</taxon>
        <taxon>Nocardiaceae</taxon>
        <taxon>Nocardia</taxon>
    </lineage>
</organism>
<reference evidence="2 3" key="1">
    <citation type="submission" date="2024-10" db="EMBL/GenBank/DDBJ databases">
        <title>The Natural Products Discovery Center: Release of the First 8490 Sequenced Strains for Exploring Actinobacteria Biosynthetic Diversity.</title>
        <authorList>
            <person name="Kalkreuter E."/>
            <person name="Kautsar S.A."/>
            <person name="Yang D."/>
            <person name="Bader C.D."/>
            <person name="Teijaro C.N."/>
            <person name="Fluegel L."/>
            <person name="Davis C.M."/>
            <person name="Simpson J.R."/>
            <person name="Lauterbach L."/>
            <person name="Steele A.D."/>
            <person name="Gui C."/>
            <person name="Meng S."/>
            <person name="Li G."/>
            <person name="Viehrig K."/>
            <person name="Ye F."/>
            <person name="Su P."/>
            <person name="Kiefer A.F."/>
            <person name="Nichols A."/>
            <person name="Cepeda A.J."/>
            <person name="Yan W."/>
            <person name="Fan B."/>
            <person name="Jiang Y."/>
            <person name="Adhikari A."/>
            <person name="Zheng C.-J."/>
            <person name="Schuster L."/>
            <person name="Cowan T.M."/>
            <person name="Smanski M.J."/>
            <person name="Chevrette M.G."/>
            <person name="De Carvalho L.P.S."/>
            <person name="Shen B."/>
        </authorList>
    </citation>
    <scope>NUCLEOTIDE SEQUENCE [LARGE SCALE GENOMIC DNA]</scope>
    <source>
        <strain evidence="2 3">NPDC003040</strain>
    </source>
</reference>
<dbReference type="Pfam" id="PF13302">
    <property type="entry name" value="Acetyltransf_3"/>
    <property type="match status" value="1"/>
</dbReference>